<evidence type="ECO:0000313" key="3">
    <source>
        <dbReference type="Proteomes" id="UP000321662"/>
    </source>
</evidence>
<accession>A0A511ARL2</accession>
<protein>
    <recommendedName>
        <fullName evidence="1">NERD domain-containing protein</fullName>
    </recommendedName>
</protein>
<keyword evidence="3" id="KW-1185">Reference proteome</keyword>
<dbReference type="Proteomes" id="UP000321662">
    <property type="component" value="Unassembled WGS sequence"/>
</dbReference>
<organism evidence="2 3">
    <name type="scientific">Alkalibacterium kapii</name>
    <dbReference type="NCBI Taxonomy" id="426704"/>
    <lineage>
        <taxon>Bacteria</taxon>
        <taxon>Bacillati</taxon>
        <taxon>Bacillota</taxon>
        <taxon>Bacilli</taxon>
        <taxon>Lactobacillales</taxon>
        <taxon>Carnobacteriaceae</taxon>
        <taxon>Alkalibacterium</taxon>
    </lineage>
</organism>
<dbReference type="InterPro" id="IPR011528">
    <property type="entry name" value="NERD"/>
</dbReference>
<comment type="caution">
    <text evidence="2">The sequence shown here is derived from an EMBL/GenBank/DDBJ whole genome shotgun (WGS) entry which is preliminary data.</text>
</comment>
<sequence>MIMKERELPIQLKVLRALNKRSILLNPQTTSLDYRMKGYEGECQFDAAMKSLKCDCLVLNDLMLKVNGQTCQIDTLLITPMGATIYEVKNYEGQFVYSDDKFKIRSTNKEISNPLLQLNRSMNLLRQLMEEQRVSFPLNGLVVFINNRFTLFQAPVADSFIFPTMLSYHLIKLNSMRKSLNQCHHRFAETLKQLHVSDTKFVTLPEYDFQDLRKGPFCDVCMSEVRLNHGRKWKCRECGAEAVSHKVILDQIKDFRLLFPEKKVQTGTIYEWCGKLISKKSIRNVLTKHFELKGESKATYYE</sequence>
<gene>
    <name evidence="2" type="ORF">AKA01nite_03480</name>
</gene>
<proteinExistence type="predicted"/>
<evidence type="ECO:0000313" key="2">
    <source>
        <dbReference type="EMBL" id="GEK90726.1"/>
    </source>
</evidence>
<dbReference type="PROSITE" id="PS50965">
    <property type="entry name" value="NERD"/>
    <property type="match status" value="1"/>
</dbReference>
<dbReference type="RefSeq" id="WP_146923189.1">
    <property type="nucleotide sequence ID" value="NZ_BJUY01000003.1"/>
</dbReference>
<reference evidence="2 3" key="1">
    <citation type="submission" date="2019-07" db="EMBL/GenBank/DDBJ databases">
        <title>Whole genome shotgun sequence of Alkalibacterium kapii NBRC 103247.</title>
        <authorList>
            <person name="Hosoyama A."/>
            <person name="Uohara A."/>
            <person name="Ohji S."/>
            <person name="Ichikawa N."/>
        </authorList>
    </citation>
    <scope>NUCLEOTIDE SEQUENCE [LARGE SCALE GENOMIC DNA]</scope>
    <source>
        <strain evidence="2 3">NBRC 103247</strain>
    </source>
</reference>
<evidence type="ECO:0000259" key="1">
    <source>
        <dbReference type="PROSITE" id="PS50965"/>
    </source>
</evidence>
<dbReference type="EMBL" id="BJUY01000003">
    <property type="protein sequence ID" value="GEK90726.1"/>
    <property type="molecule type" value="Genomic_DNA"/>
</dbReference>
<dbReference type="AlphaFoldDB" id="A0A511ARL2"/>
<feature type="domain" description="NERD" evidence="1">
    <location>
        <begin position="37"/>
        <end position="148"/>
    </location>
</feature>
<dbReference type="Pfam" id="PF08378">
    <property type="entry name" value="NERD"/>
    <property type="match status" value="1"/>
</dbReference>
<name>A0A511ARL2_9LACT</name>
<dbReference type="OrthoDB" id="2136191at2"/>